<evidence type="ECO:0000313" key="13">
    <source>
        <dbReference type="EMBL" id="CUV65106.1"/>
    </source>
</evidence>
<proteinExistence type="inferred from homology"/>
<evidence type="ECO:0000256" key="4">
    <source>
        <dbReference type="ARBA" id="ARBA00022475"/>
    </source>
</evidence>
<dbReference type="AlphaFoldDB" id="A0A0S4XLA4"/>
<dbReference type="InterPro" id="IPR037682">
    <property type="entry name" value="TonB_C"/>
</dbReference>
<dbReference type="PROSITE" id="PS52015">
    <property type="entry name" value="TONB_CTD"/>
    <property type="match status" value="1"/>
</dbReference>
<dbReference type="InterPro" id="IPR006260">
    <property type="entry name" value="TonB/TolA_C"/>
</dbReference>
<dbReference type="PANTHER" id="PTHR33446">
    <property type="entry name" value="PROTEIN TONB-RELATED"/>
    <property type="match status" value="1"/>
</dbReference>
<sequence length="213" mass="23972">MNRYAHSFLISFLIYTVFIFSALFMLRDIQKHKINSETIVKMAIINPQEESVQKQVAKAEPKEEKVQEKPKDEPIQKIETTKPSVVSKTVPIKQAEVAKKEKEKSDSKQLISQKSYVSTQAEKDQFISDLKNKIKQNKYYPEVARNRGQEGVVKVSFCVNSDGSVSDIVCSGEYSVLNSAAKNAVAKTFPVKVPANVIATRLQLSVVLNYNLD</sequence>
<keyword evidence="3" id="KW-0813">Transport</keyword>
<evidence type="ECO:0000256" key="2">
    <source>
        <dbReference type="ARBA" id="ARBA00006555"/>
    </source>
</evidence>
<evidence type="ECO:0000256" key="7">
    <source>
        <dbReference type="ARBA" id="ARBA00022927"/>
    </source>
</evidence>
<comment type="subcellular location">
    <subcellularLocation>
        <location evidence="1">Cell inner membrane</location>
        <topology evidence="1">Single-pass membrane protein</topology>
        <orientation evidence="1">Periplasmic side</orientation>
    </subcellularLocation>
</comment>
<evidence type="ECO:0000259" key="12">
    <source>
        <dbReference type="PROSITE" id="PS52015"/>
    </source>
</evidence>
<dbReference type="Gene3D" id="3.30.1150.10">
    <property type="match status" value="1"/>
</dbReference>
<keyword evidence="4" id="KW-1003">Cell membrane</keyword>
<organism evidence="13">
    <name type="scientific">Sulfurovum sp. enrichment culture clone C5</name>
    <dbReference type="NCBI Taxonomy" id="497650"/>
    <lineage>
        <taxon>Bacteria</taxon>
        <taxon>Pseudomonadati</taxon>
        <taxon>Campylobacterota</taxon>
        <taxon>Epsilonproteobacteria</taxon>
        <taxon>Campylobacterales</taxon>
        <taxon>Sulfurovaceae</taxon>
        <taxon>Sulfurovum</taxon>
        <taxon>environmental samples</taxon>
    </lineage>
</organism>
<dbReference type="NCBIfam" id="TIGR01352">
    <property type="entry name" value="tonB_Cterm"/>
    <property type="match status" value="1"/>
</dbReference>
<evidence type="ECO:0000256" key="3">
    <source>
        <dbReference type="ARBA" id="ARBA00022448"/>
    </source>
</evidence>
<dbReference type="PRINTS" id="PR01374">
    <property type="entry name" value="TONBPROTEIN"/>
</dbReference>
<dbReference type="GO" id="GO:0030288">
    <property type="term" value="C:outer membrane-bounded periplasmic space"/>
    <property type="evidence" value="ECO:0007669"/>
    <property type="project" value="InterPro"/>
</dbReference>
<evidence type="ECO:0000256" key="6">
    <source>
        <dbReference type="ARBA" id="ARBA00022692"/>
    </source>
</evidence>
<evidence type="ECO:0000256" key="8">
    <source>
        <dbReference type="ARBA" id="ARBA00022989"/>
    </source>
</evidence>
<name>A0A0S4XLA4_9BACT</name>
<keyword evidence="7" id="KW-0653">Protein transport</keyword>
<dbReference type="EMBL" id="FAXN01000016">
    <property type="protein sequence ID" value="CUV65106.1"/>
    <property type="molecule type" value="Genomic_DNA"/>
</dbReference>
<reference evidence="13" key="1">
    <citation type="submission" date="2015-11" db="EMBL/GenBank/DDBJ databases">
        <authorList>
            <person name="Zhang Y."/>
            <person name="Guo Z."/>
        </authorList>
    </citation>
    <scope>NUCLEOTIDE SEQUENCE</scope>
    <source>
        <strain evidence="13">BN30871</strain>
    </source>
</reference>
<evidence type="ECO:0000256" key="11">
    <source>
        <dbReference type="SAM" id="Phobius"/>
    </source>
</evidence>
<feature type="region of interest" description="Disordered" evidence="10">
    <location>
        <begin position="57"/>
        <end position="78"/>
    </location>
</feature>
<dbReference type="InterPro" id="IPR051045">
    <property type="entry name" value="TonB-dependent_transducer"/>
</dbReference>
<feature type="domain" description="TonB C-terminal" evidence="12">
    <location>
        <begin position="125"/>
        <end position="213"/>
    </location>
</feature>
<evidence type="ECO:0000256" key="9">
    <source>
        <dbReference type="ARBA" id="ARBA00023136"/>
    </source>
</evidence>
<dbReference type="InterPro" id="IPR003538">
    <property type="entry name" value="TonB"/>
</dbReference>
<gene>
    <name evidence="13" type="primary">tonB</name>
    <name evidence="13" type="ORF">BN3087_180009</name>
</gene>
<evidence type="ECO:0000256" key="5">
    <source>
        <dbReference type="ARBA" id="ARBA00022519"/>
    </source>
</evidence>
<keyword evidence="5" id="KW-0997">Cell inner membrane</keyword>
<dbReference type="SUPFAM" id="SSF74653">
    <property type="entry name" value="TolA/TonB C-terminal domain"/>
    <property type="match status" value="1"/>
</dbReference>
<dbReference type="GO" id="GO:0015031">
    <property type="term" value="P:protein transport"/>
    <property type="evidence" value="ECO:0007669"/>
    <property type="project" value="UniProtKB-KW"/>
</dbReference>
<evidence type="ECO:0000256" key="1">
    <source>
        <dbReference type="ARBA" id="ARBA00004383"/>
    </source>
</evidence>
<keyword evidence="6 11" id="KW-0812">Transmembrane</keyword>
<comment type="similarity">
    <text evidence="2">Belongs to the TonB family.</text>
</comment>
<dbReference type="GO" id="GO:0015891">
    <property type="term" value="P:siderophore transport"/>
    <property type="evidence" value="ECO:0007669"/>
    <property type="project" value="InterPro"/>
</dbReference>
<accession>A0A0S4XLA4</accession>
<dbReference type="Pfam" id="PF03544">
    <property type="entry name" value="TonB_C"/>
    <property type="match status" value="1"/>
</dbReference>
<feature type="transmembrane region" description="Helical" evidence="11">
    <location>
        <begin position="6"/>
        <end position="26"/>
    </location>
</feature>
<evidence type="ECO:0000256" key="10">
    <source>
        <dbReference type="SAM" id="MobiDB-lite"/>
    </source>
</evidence>
<protein>
    <submittedName>
        <fullName evidence="13">Periplasmic protein TonB</fullName>
    </submittedName>
</protein>
<keyword evidence="8 11" id="KW-1133">Transmembrane helix</keyword>
<dbReference type="GO" id="GO:0031992">
    <property type="term" value="F:energy transducer activity"/>
    <property type="evidence" value="ECO:0007669"/>
    <property type="project" value="InterPro"/>
</dbReference>
<dbReference type="GO" id="GO:0005886">
    <property type="term" value="C:plasma membrane"/>
    <property type="evidence" value="ECO:0007669"/>
    <property type="project" value="UniProtKB-SubCell"/>
</dbReference>
<keyword evidence="9 11" id="KW-0472">Membrane</keyword>
<dbReference type="GO" id="GO:0055085">
    <property type="term" value="P:transmembrane transport"/>
    <property type="evidence" value="ECO:0007669"/>
    <property type="project" value="InterPro"/>
</dbReference>